<dbReference type="InterPro" id="IPR003356">
    <property type="entry name" value="DNA_methylase_A-5"/>
</dbReference>
<protein>
    <recommendedName>
        <fullName evidence="1">site-specific DNA-methyltransferase (adenine-specific)</fullName>
        <ecNumber evidence="1">2.1.1.72</ecNumber>
    </recommendedName>
</protein>
<dbReference type="Pfam" id="PF02384">
    <property type="entry name" value="N6_Mtase"/>
    <property type="match status" value="1"/>
</dbReference>
<sequence>MKENPLIKSKERVREHGEVFTPQWVVDKMLNQPGIKEATENLQATFLEPAAGEGAFLVEILNRRLNLAQQISHSINEYEENALIGLSTLYGIELLEDNVEMLVMNMMSEFERHYYQVIQDYSASYNKKVFQSAKVIISANMVQGDALTRQTADNTPIIFSEWKLLPKKHGKRRVQRLEFMFDAIIEQGDANQTVSQMPEDEQLDLFAIFSDEQPKEEETQLRYKEVSLLDVGQQIVEEVE</sequence>
<dbReference type="GO" id="GO:0032259">
    <property type="term" value="P:methylation"/>
    <property type="evidence" value="ECO:0007669"/>
    <property type="project" value="UniProtKB-KW"/>
</dbReference>
<evidence type="ECO:0000256" key="3">
    <source>
        <dbReference type="ARBA" id="ARBA00022679"/>
    </source>
</evidence>
<organism evidence="8 9">
    <name type="scientific">Ligilactobacillus pabuli</name>
    <dbReference type="NCBI Taxonomy" id="2886039"/>
    <lineage>
        <taxon>Bacteria</taxon>
        <taxon>Bacillati</taxon>
        <taxon>Bacillota</taxon>
        <taxon>Bacilli</taxon>
        <taxon>Lactobacillales</taxon>
        <taxon>Lactobacillaceae</taxon>
        <taxon>Ligilactobacillus</taxon>
    </lineage>
</organism>
<keyword evidence="3" id="KW-0808">Transferase</keyword>
<dbReference type="Proteomes" id="UP001055149">
    <property type="component" value="Unassembled WGS sequence"/>
</dbReference>
<evidence type="ECO:0000256" key="2">
    <source>
        <dbReference type="ARBA" id="ARBA00022603"/>
    </source>
</evidence>
<dbReference type="InterPro" id="IPR029063">
    <property type="entry name" value="SAM-dependent_MTases_sf"/>
</dbReference>
<evidence type="ECO:0000256" key="4">
    <source>
        <dbReference type="ARBA" id="ARBA00022747"/>
    </source>
</evidence>
<keyword evidence="9" id="KW-1185">Reference proteome</keyword>
<dbReference type="RefSeq" id="WP_244054284.1">
    <property type="nucleotide sequence ID" value="NZ_BQXH01000002.1"/>
</dbReference>
<dbReference type="InterPro" id="IPR050953">
    <property type="entry name" value="N4_N6_ade-DNA_methylase"/>
</dbReference>
<dbReference type="PANTHER" id="PTHR33841">
    <property type="entry name" value="DNA METHYLTRANSFERASE YEEA-RELATED"/>
    <property type="match status" value="1"/>
</dbReference>
<evidence type="ECO:0000256" key="6">
    <source>
        <dbReference type="ARBA" id="ARBA00047942"/>
    </source>
</evidence>
<dbReference type="EC" id="2.1.1.72" evidence="1"/>
<gene>
    <name evidence="8" type="ORF">LPAF129_02770</name>
</gene>
<accession>A0ABQ5JF05</accession>
<evidence type="ECO:0000256" key="5">
    <source>
        <dbReference type="ARBA" id="ARBA00023125"/>
    </source>
</evidence>
<evidence type="ECO:0000256" key="1">
    <source>
        <dbReference type="ARBA" id="ARBA00011900"/>
    </source>
</evidence>
<keyword evidence="4" id="KW-0680">Restriction system</keyword>
<name>A0ABQ5JF05_9LACO</name>
<dbReference type="EMBL" id="BQXH01000002">
    <property type="protein sequence ID" value="GKS80592.1"/>
    <property type="molecule type" value="Genomic_DNA"/>
</dbReference>
<evidence type="ECO:0000259" key="7">
    <source>
        <dbReference type="Pfam" id="PF02384"/>
    </source>
</evidence>
<evidence type="ECO:0000313" key="8">
    <source>
        <dbReference type="EMBL" id="GKS80592.1"/>
    </source>
</evidence>
<dbReference type="GO" id="GO:0008168">
    <property type="term" value="F:methyltransferase activity"/>
    <property type="evidence" value="ECO:0007669"/>
    <property type="project" value="UniProtKB-KW"/>
</dbReference>
<evidence type="ECO:0000313" key="9">
    <source>
        <dbReference type="Proteomes" id="UP001055149"/>
    </source>
</evidence>
<keyword evidence="5" id="KW-0238">DNA-binding</keyword>
<dbReference type="SUPFAM" id="SSF53335">
    <property type="entry name" value="S-adenosyl-L-methionine-dependent methyltransferases"/>
    <property type="match status" value="1"/>
</dbReference>
<feature type="domain" description="DNA methylase adenine-specific" evidence="7">
    <location>
        <begin position="11"/>
        <end position="135"/>
    </location>
</feature>
<dbReference type="PANTHER" id="PTHR33841:SF6">
    <property type="entry name" value="TYPE II METHYLTRANSFERASE M.HINDII"/>
    <property type="match status" value="1"/>
</dbReference>
<proteinExistence type="predicted"/>
<dbReference type="Gene3D" id="3.40.50.150">
    <property type="entry name" value="Vaccinia Virus protein VP39"/>
    <property type="match status" value="1"/>
</dbReference>
<reference evidence="8" key="1">
    <citation type="journal article" date="2022" name="Int. J. Syst. Evol. Microbiol.">
        <title>A novel species of lactic acid bacteria, Ligilactobacillus pabuli sp. nov., isolated from alfalfa silage.</title>
        <authorList>
            <person name="Tohno M."/>
            <person name="Tanizawa Y."/>
            <person name="Sawada H."/>
            <person name="Sakamoto M."/>
            <person name="Ohkuma M."/>
            <person name="Kobayashi H."/>
        </authorList>
    </citation>
    <scope>NUCLEOTIDE SEQUENCE</scope>
    <source>
        <strain evidence="8">AF129</strain>
    </source>
</reference>
<comment type="catalytic activity">
    <reaction evidence="6">
        <text>a 2'-deoxyadenosine in DNA + S-adenosyl-L-methionine = an N(6)-methyl-2'-deoxyadenosine in DNA + S-adenosyl-L-homocysteine + H(+)</text>
        <dbReference type="Rhea" id="RHEA:15197"/>
        <dbReference type="Rhea" id="RHEA-COMP:12418"/>
        <dbReference type="Rhea" id="RHEA-COMP:12419"/>
        <dbReference type="ChEBI" id="CHEBI:15378"/>
        <dbReference type="ChEBI" id="CHEBI:57856"/>
        <dbReference type="ChEBI" id="CHEBI:59789"/>
        <dbReference type="ChEBI" id="CHEBI:90615"/>
        <dbReference type="ChEBI" id="CHEBI:90616"/>
        <dbReference type="EC" id="2.1.1.72"/>
    </reaction>
</comment>
<comment type="caution">
    <text evidence="8">The sequence shown here is derived from an EMBL/GenBank/DDBJ whole genome shotgun (WGS) entry which is preliminary data.</text>
</comment>
<keyword evidence="2 8" id="KW-0489">Methyltransferase</keyword>